<evidence type="ECO:0000313" key="2">
    <source>
        <dbReference type="EMBL" id="GAH89271.1"/>
    </source>
</evidence>
<dbReference type="AlphaFoldDB" id="X1J3H7"/>
<feature type="non-terminal residue" evidence="2">
    <location>
        <position position="1"/>
    </location>
</feature>
<name>X1J3H7_9ZZZZ</name>
<feature type="compositionally biased region" description="Basic and acidic residues" evidence="1">
    <location>
        <begin position="50"/>
        <end position="59"/>
    </location>
</feature>
<feature type="region of interest" description="Disordered" evidence="1">
    <location>
        <begin position="37"/>
        <end position="59"/>
    </location>
</feature>
<feature type="compositionally biased region" description="Low complexity" evidence="1">
    <location>
        <begin position="38"/>
        <end position="47"/>
    </location>
</feature>
<protein>
    <submittedName>
        <fullName evidence="2">Uncharacterized protein</fullName>
    </submittedName>
</protein>
<accession>X1J3H7</accession>
<comment type="caution">
    <text evidence="2">The sequence shown here is derived from an EMBL/GenBank/DDBJ whole genome shotgun (WGS) entry which is preliminary data.</text>
</comment>
<sequence>YANQVERATIAGRPIIAHDKVELDKAIKLQLEEAMRQAEAPPEVAEAPPEPEKELVTAQ</sequence>
<dbReference type="EMBL" id="BARU01036334">
    <property type="protein sequence ID" value="GAH89271.1"/>
    <property type="molecule type" value="Genomic_DNA"/>
</dbReference>
<gene>
    <name evidence="2" type="ORF">S03H2_56755</name>
</gene>
<reference evidence="2" key="1">
    <citation type="journal article" date="2014" name="Front. Microbiol.">
        <title>High frequency of phylogenetically diverse reductive dehalogenase-homologous genes in deep subseafloor sedimentary metagenomes.</title>
        <authorList>
            <person name="Kawai M."/>
            <person name="Futagami T."/>
            <person name="Toyoda A."/>
            <person name="Takaki Y."/>
            <person name="Nishi S."/>
            <person name="Hori S."/>
            <person name="Arai W."/>
            <person name="Tsubouchi T."/>
            <person name="Morono Y."/>
            <person name="Uchiyama I."/>
            <person name="Ito T."/>
            <person name="Fujiyama A."/>
            <person name="Inagaki F."/>
            <person name="Takami H."/>
        </authorList>
    </citation>
    <scope>NUCLEOTIDE SEQUENCE</scope>
    <source>
        <strain evidence="2">Expedition CK06-06</strain>
    </source>
</reference>
<evidence type="ECO:0000256" key="1">
    <source>
        <dbReference type="SAM" id="MobiDB-lite"/>
    </source>
</evidence>
<organism evidence="2">
    <name type="scientific">marine sediment metagenome</name>
    <dbReference type="NCBI Taxonomy" id="412755"/>
    <lineage>
        <taxon>unclassified sequences</taxon>
        <taxon>metagenomes</taxon>
        <taxon>ecological metagenomes</taxon>
    </lineage>
</organism>
<proteinExistence type="predicted"/>